<feature type="transmembrane region" description="Helical" evidence="1">
    <location>
        <begin position="58"/>
        <end position="76"/>
    </location>
</feature>
<evidence type="ECO:0000256" key="1">
    <source>
        <dbReference type="SAM" id="Phobius"/>
    </source>
</evidence>
<organism evidence="2">
    <name type="scientific">marine sediment metagenome</name>
    <dbReference type="NCBI Taxonomy" id="412755"/>
    <lineage>
        <taxon>unclassified sequences</taxon>
        <taxon>metagenomes</taxon>
        <taxon>ecological metagenomes</taxon>
    </lineage>
</organism>
<reference evidence="2" key="1">
    <citation type="journal article" date="2014" name="Front. Microbiol.">
        <title>High frequency of phylogenetically diverse reductive dehalogenase-homologous genes in deep subseafloor sedimentary metagenomes.</title>
        <authorList>
            <person name="Kawai M."/>
            <person name="Futagami T."/>
            <person name="Toyoda A."/>
            <person name="Takaki Y."/>
            <person name="Nishi S."/>
            <person name="Hori S."/>
            <person name="Arai W."/>
            <person name="Tsubouchi T."/>
            <person name="Morono Y."/>
            <person name="Uchiyama I."/>
            <person name="Ito T."/>
            <person name="Fujiyama A."/>
            <person name="Inagaki F."/>
            <person name="Takami H."/>
        </authorList>
    </citation>
    <scope>NUCLEOTIDE SEQUENCE</scope>
    <source>
        <strain evidence="2">Expedition CK06-06</strain>
    </source>
</reference>
<accession>X0XYN9</accession>
<comment type="caution">
    <text evidence="2">The sequence shown here is derived from an EMBL/GenBank/DDBJ whole genome shotgun (WGS) entry which is preliminary data.</text>
</comment>
<protein>
    <submittedName>
        <fullName evidence="2">Uncharacterized protein</fullName>
    </submittedName>
</protein>
<evidence type="ECO:0000313" key="2">
    <source>
        <dbReference type="EMBL" id="GAG48450.1"/>
    </source>
</evidence>
<sequence>KDYEILELAPNKFLNLDMDWNSNGVLDHILLEYGGQTVASIELRTTSTEPELISGYDLIIFTGISLFSMGVILISIKKRKSKF</sequence>
<dbReference type="AlphaFoldDB" id="X0XYN9"/>
<keyword evidence="1" id="KW-1133">Transmembrane helix</keyword>
<dbReference type="EMBL" id="BARS01053071">
    <property type="protein sequence ID" value="GAG48450.1"/>
    <property type="molecule type" value="Genomic_DNA"/>
</dbReference>
<keyword evidence="1" id="KW-0472">Membrane</keyword>
<gene>
    <name evidence="2" type="ORF">S01H1_78817</name>
</gene>
<feature type="non-terminal residue" evidence="2">
    <location>
        <position position="1"/>
    </location>
</feature>
<proteinExistence type="predicted"/>
<keyword evidence="1" id="KW-0812">Transmembrane</keyword>
<name>X0XYN9_9ZZZZ</name>